<feature type="compositionally biased region" description="Polar residues" evidence="1">
    <location>
        <begin position="62"/>
        <end position="75"/>
    </location>
</feature>
<evidence type="ECO:0000313" key="3">
    <source>
        <dbReference type="Proteomes" id="UP000002282"/>
    </source>
</evidence>
<dbReference type="AlphaFoldDB" id="A0A0R1E207"/>
<evidence type="ECO:0000256" key="1">
    <source>
        <dbReference type="SAM" id="MobiDB-lite"/>
    </source>
</evidence>
<proteinExistence type="predicted"/>
<dbReference type="OrthoDB" id="44015at2759"/>
<gene>
    <name evidence="2" type="primary">Dyak\GE27895</name>
    <name evidence="2" type="synonym">GE27895</name>
    <name evidence="2" type="ORF">Dyak_GE27895</name>
</gene>
<dbReference type="Proteomes" id="UP000002282">
    <property type="component" value="Chromosome 3R"/>
</dbReference>
<dbReference type="KEGG" id="dya:Dyak_GE27895"/>
<organism evidence="2 3">
    <name type="scientific">Drosophila yakuba</name>
    <name type="common">Fruit fly</name>
    <dbReference type="NCBI Taxonomy" id="7245"/>
    <lineage>
        <taxon>Eukaryota</taxon>
        <taxon>Metazoa</taxon>
        <taxon>Ecdysozoa</taxon>
        <taxon>Arthropoda</taxon>
        <taxon>Hexapoda</taxon>
        <taxon>Insecta</taxon>
        <taxon>Pterygota</taxon>
        <taxon>Neoptera</taxon>
        <taxon>Endopterygota</taxon>
        <taxon>Diptera</taxon>
        <taxon>Brachycera</taxon>
        <taxon>Muscomorpha</taxon>
        <taxon>Ephydroidea</taxon>
        <taxon>Drosophilidae</taxon>
        <taxon>Drosophila</taxon>
        <taxon>Sophophora</taxon>
    </lineage>
</organism>
<accession>A0A0R1E207</accession>
<protein>
    <submittedName>
        <fullName evidence="2">Uncharacterized protein</fullName>
    </submittedName>
</protein>
<reference evidence="2 3" key="2">
    <citation type="journal article" date="2007" name="PLoS Biol.">
        <title>Principles of genome evolution in the Drosophila melanogaster species group.</title>
        <authorList>
            <person name="Ranz J.M."/>
            <person name="Maurin D."/>
            <person name="Chan Y.S."/>
            <person name="von Grotthuss M."/>
            <person name="Hillier L.W."/>
            <person name="Roote J."/>
            <person name="Ashburner M."/>
            <person name="Bergman C.M."/>
        </authorList>
    </citation>
    <scope>NUCLEOTIDE SEQUENCE [LARGE SCALE GENOMIC DNA]</scope>
    <source>
        <strain evidence="3">Tai18E2 / Tucson 14021-0261.01</strain>
    </source>
</reference>
<sequence length="86" mass="8991">MTVSPAPITINHPYIHASYPVMPNYMQGMTVMGQPSMMGQAAAPLTGVQPTMMAAPHSNATGIMQPIQPTQNGSNKGVPLDPFGAL</sequence>
<feature type="region of interest" description="Disordered" evidence="1">
    <location>
        <begin position="62"/>
        <end position="86"/>
    </location>
</feature>
<keyword evidence="3" id="KW-1185">Reference proteome</keyword>
<dbReference type="EMBL" id="CM000160">
    <property type="protein sequence ID" value="KRK03119.1"/>
    <property type="molecule type" value="Genomic_DNA"/>
</dbReference>
<name>A0A0R1E207_DROYA</name>
<evidence type="ECO:0000313" key="2">
    <source>
        <dbReference type="EMBL" id="KRK03119.1"/>
    </source>
</evidence>
<reference evidence="2 3" key="1">
    <citation type="journal article" date="2007" name="Nature">
        <title>Evolution of genes and genomes on the Drosophila phylogeny.</title>
        <authorList>
            <consortium name="Drosophila 12 Genomes Consortium"/>
            <person name="Clark A.G."/>
            <person name="Eisen M.B."/>
            <person name="Smith D.R."/>
            <person name="Bergman C.M."/>
            <person name="Oliver B."/>
            <person name="Markow T.A."/>
            <person name="Kaufman T.C."/>
            <person name="Kellis M."/>
            <person name="Gelbart W."/>
            <person name="Iyer V.N."/>
            <person name="Pollard D.A."/>
            <person name="Sackton T.B."/>
            <person name="Larracuente A.M."/>
            <person name="Singh N.D."/>
            <person name="Abad J.P."/>
            <person name="Abt D.N."/>
            <person name="Adryan B."/>
            <person name="Aguade M."/>
            <person name="Akashi H."/>
            <person name="Anderson W.W."/>
            <person name="Aquadro C.F."/>
            <person name="Ardell D.H."/>
            <person name="Arguello R."/>
            <person name="Artieri C.G."/>
            <person name="Barbash D.A."/>
            <person name="Barker D."/>
            <person name="Barsanti P."/>
            <person name="Batterham P."/>
            <person name="Batzoglou S."/>
            <person name="Begun D."/>
            <person name="Bhutkar A."/>
            <person name="Blanco E."/>
            <person name="Bosak S.A."/>
            <person name="Bradley R.K."/>
            <person name="Brand A.D."/>
            <person name="Brent M.R."/>
            <person name="Brooks A.N."/>
            <person name="Brown R.H."/>
            <person name="Butlin R.K."/>
            <person name="Caggese C."/>
            <person name="Calvi B.R."/>
            <person name="Bernardo de Carvalho A."/>
            <person name="Caspi A."/>
            <person name="Castrezana S."/>
            <person name="Celniker S.E."/>
            <person name="Chang J.L."/>
            <person name="Chapple C."/>
            <person name="Chatterji S."/>
            <person name="Chinwalla A."/>
            <person name="Civetta A."/>
            <person name="Clifton S.W."/>
            <person name="Comeron J.M."/>
            <person name="Costello J.C."/>
            <person name="Coyne J.A."/>
            <person name="Daub J."/>
            <person name="David R.G."/>
            <person name="Delcher A.L."/>
            <person name="Delehaunty K."/>
            <person name="Do C.B."/>
            <person name="Ebling H."/>
            <person name="Edwards K."/>
            <person name="Eickbush T."/>
            <person name="Evans J.D."/>
            <person name="Filipski A."/>
            <person name="Findeiss S."/>
            <person name="Freyhult E."/>
            <person name="Fulton L."/>
            <person name="Fulton R."/>
            <person name="Garcia A.C."/>
            <person name="Gardiner A."/>
            <person name="Garfield D.A."/>
            <person name="Garvin B.E."/>
            <person name="Gibson G."/>
            <person name="Gilbert D."/>
            <person name="Gnerre S."/>
            <person name="Godfrey J."/>
            <person name="Good R."/>
            <person name="Gotea V."/>
            <person name="Gravely B."/>
            <person name="Greenberg A.J."/>
            <person name="Griffiths-Jones S."/>
            <person name="Gross S."/>
            <person name="Guigo R."/>
            <person name="Gustafson E.A."/>
            <person name="Haerty W."/>
            <person name="Hahn M.W."/>
            <person name="Halligan D.L."/>
            <person name="Halpern A.L."/>
            <person name="Halter G.M."/>
            <person name="Han M.V."/>
            <person name="Heger A."/>
            <person name="Hillier L."/>
            <person name="Hinrichs A.S."/>
            <person name="Holmes I."/>
            <person name="Hoskins R.A."/>
            <person name="Hubisz M.J."/>
            <person name="Hultmark D."/>
            <person name="Huntley M.A."/>
            <person name="Jaffe D.B."/>
            <person name="Jagadeeshan S."/>
            <person name="Jeck W.R."/>
            <person name="Johnson J."/>
            <person name="Jones C.D."/>
            <person name="Jordan W.C."/>
            <person name="Karpen G.H."/>
            <person name="Kataoka E."/>
            <person name="Keightley P.D."/>
            <person name="Kheradpour P."/>
            <person name="Kirkness E.F."/>
            <person name="Koerich L.B."/>
            <person name="Kristiansen K."/>
            <person name="Kudrna D."/>
            <person name="Kulathinal R.J."/>
            <person name="Kumar S."/>
            <person name="Kwok R."/>
            <person name="Lander E."/>
            <person name="Langley C.H."/>
            <person name="Lapoint R."/>
            <person name="Lazzaro B.P."/>
            <person name="Lee S.J."/>
            <person name="Levesque L."/>
            <person name="Li R."/>
            <person name="Lin C.F."/>
            <person name="Lin M.F."/>
            <person name="Lindblad-Toh K."/>
            <person name="Llopart A."/>
            <person name="Long M."/>
            <person name="Low L."/>
            <person name="Lozovsky E."/>
            <person name="Lu J."/>
            <person name="Luo M."/>
            <person name="Machado C.A."/>
            <person name="Makalowski W."/>
            <person name="Marzo M."/>
            <person name="Matsuda M."/>
            <person name="Matzkin L."/>
            <person name="McAllister B."/>
            <person name="McBride C.S."/>
            <person name="McKernan B."/>
            <person name="McKernan K."/>
            <person name="Mendez-Lago M."/>
            <person name="Minx P."/>
            <person name="Mollenhauer M.U."/>
            <person name="Montooth K."/>
            <person name="Mount S.M."/>
            <person name="Mu X."/>
            <person name="Myers E."/>
            <person name="Negre B."/>
            <person name="Newfeld S."/>
            <person name="Nielsen R."/>
            <person name="Noor M.A."/>
            <person name="O'Grady P."/>
            <person name="Pachter L."/>
            <person name="Papaceit M."/>
            <person name="Parisi M.J."/>
            <person name="Parisi M."/>
            <person name="Parts L."/>
            <person name="Pedersen J.S."/>
            <person name="Pesole G."/>
            <person name="Phillippy A.M."/>
            <person name="Ponting C.P."/>
            <person name="Pop M."/>
            <person name="Porcelli D."/>
            <person name="Powell J.R."/>
            <person name="Prohaska S."/>
            <person name="Pruitt K."/>
            <person name="Puig M."/>
            <person name="Quesneville H."/>
            <person name="Ram K.R."/>
            <person name="Rand D."/>
            <person name="Rasmussen M.D."/>
            <person name="Reed L.K."/>
            <person name="Reenan R."/>
            <person name="Reily A."/>
            <person name="Remington K.A."/>
            <person name="Rieger T.T."/>
            <person name="Ritchie M.G."/>
            <person name="Robin C."/>
            <person name="Rogers Y.H."/>
            <person name="Rohde C."/>
            <person name="Rozas J."/>
            <person name="Rubenfield M.J."/>
            <person name="Ruiz A."/>
            <person name="Russo S."/>
            <person name="Salzberg S.L."/>
            <person name="Sanchez-Gracia A."/>
            <person name="Saranga D.J."/>
            <person name="Sato H."/>
            <person name="Schaeffer S.W."/>
            <person name="Schatz M.C."/>
            <person name="Schlenke T."/>
            <person name="Schwartz R."/>
            <person name="Segarra C."/>
            <person name="Singh R.S."/>
            <person name="Sirot L."/>
            <person name="Sirota M."/>
            <person name="Sisneros N.B."/>
            <person name="Smith C.D."/>
            <person name="Smith T.F."/>
            <person name="Spieth J."/>
            <person name="Stage D.E."/>
            <person name="Stark A."/>
            <person name="Stephan W."/>
            <person name="Strausberg R.L."/>
            <person name="Strempel S."/>
            <person name="Sturgill D."/>
            <person name="Sutton G."/>
            <person name="Sutton G.G."/>
            <person name="Tao W."/>
            <person name="Teichmann S."/>
            <person name="Tobari Y.N."/>
            <person name="Tomimura Y."/>
            <person name="Tsolas J.M."/>
            <person name="Valente V.L."/>
            <person name="Venter E."/>
            <person name="Venter J.C."/>
            <person name="Vicario S."/>
            <person name="Vieira F.G."/>
            <person name="Vilella A.J."/>
            <person name="Villasante A."/>
            <person name="Walenz B."/>
            <person name="Wang J."/>
            <person name="Wasserman M."/>
            <person name="Watts T."/>
            <person name="Wilson D."/>
            <person name="Wilson R.K."/>
            <person name="Wing R.A."/>
            <person name="Wolfner M.F."/>
            <person name="Wong A."/>
            <person name="Wong G.K."/>
            <person name="Wu C.I."/>
            <person name="Wu G."/>
            <person name="Yamamoto D."/>
            <person name="Yang H.P."/>
            <person name="Yang S.P."/>
            <person name="Yorke J.A."/>
            <person name="Yoshida K."/>
            <person name="Zdobnov E."/>
            <person name="Zhang P."/>
            <person name="Zhang Y."/>
            <person name="Zimin A.V."/>
            <person name="Baldwin J."/>
            <person name="Abdouelleil A."/>
            <person name="Abdulkadir J."/>
            <person name="Abebe A."/>
            <person name="Abera B."/>
            <person name="Abreu J."/>
            <person name="Acer S.C."/>
            <person name="Aftuck L."/>
            <person name="Alexander A."/>
            <person name="An P."/>
            <person name="Anderson E."/>
            <person name="Anderson S."/>
            <person name="Arachi H."/>
            <person name="Azer M."/>
            <person name="Bachantsang P."/>
            <person name="Barry A."/>
            <person name="Bayul T."/>
            <person name="Berlin A."/>
            <person name="Bessette D."/>
            <person name="Bloom T."/>
            <person name="Blye J."/>
            <person name="Boguslavskiy L."/>
            <person name="Bonnet C."/>
            <person name="Boukhgalter B."/>
            <person name="Bourzgui I."/>
            <person name="Brown A."/>
            <person name="Cahill P."/>
            <person name="Channer S."/>
            <person name="Cheshatsang Y."/>
            <person name="Chuda L."/>
            <person name="Citroen M."/>
            <person name="Collymore A."/>
            <person name="Cooke P."/>
            <person name="Costello M."/>
            <person name="D'Aco K."/>
            <person name="Daza R."/>
            <person name="De Haan G."/>
            <person name="DeGray S."/>
            <person name="DeMaso C."/>
            <person name="Dhargay N."/>
            <person name="Dooley K."/>
            <person name="Dooley E."/>
            <person name="Doricent M."/>
            <person name="Dorje P."/>
            <person name="Dorjee K."/>
            <person name="Dupes A."/>
            <person name="Elong R."/>
            <person name="Falk J."/>
            <person name="Farina A."/>
            <person name="Faro S."/>
            <person name="Ferguson D."/>
            <person name="Fisher S."/>
            <person name="Foley C.D."/>
            <person name="Franke A."/>
            <person name="Friedrich D."/>
            <person name="Gadbois L."/>
            <person name="Gearin G."/>
            <person name="Gearin C.R."/>
            <person name="Giannoukos G."/>
            <person name="Goode T."/>
            <person name="Graham J."/>
            <person name="Grandbois E."/>
            <person name="Grewal S."/>
            <person name="Gyaltsen K."/>
            <person name="Hafez N."/>
            <person name="Hagos B."/>
            <person name="Hall J."/>
            <person name="Henson C."/>
            <person name="Hollinger A."/>
            <person name="Honan T."/>
            <person name="Huard M.D."/>
            <person name="Hughes L."/>
            <person name="Hurhula B."/>
            <person name="Husby M.E."/>
            <person name="Kamat A."/>
            <person name="Kanga B."/>
            <person name="Kashin S."/>
            <person name="Khazanovich D."/>
            <person name="Kisner P."/>
            <person name="Lance K."/>
            <person name="Lara M."/>
            <person name="Lee W."/>
            <person name="Lennon N."/>
            <person name="Letendre F."/>
            <person name="LeVine R."/>
            <person name="Lipovsky A."/>
            <person name="Liu X."/>
            <person name="Liu J."/>
            <person name="Liu S."/>
            <person name="Lokyitsang T."/>
            <person name="Lokyitsang Y."/>
            <person name="Lubonja R."/>
            <person name="Lui A."/>
            <person name="MacDonald P."/>
            <person name="Magnisalis V."/>
            <person name="Maru K."/>
            <person name="Matthews C."/>
            <person name="McCusker W."/>
            <person name="McDonough S."/>
            <person name="Mehta T."/>
            <person name="Meldrim J."/>
            <person name="Meneus L."/>
            <person name="Mihai O."/>
            <person name="Mihalev A."/>
            <person name="Mihova T."/>
            <person name="Mittelman R."/>
            <person name="Mlenga V."/>
            <person name="Montmayeur A."/>
            <person name="Mulrain L."/>
            <person name="Navidi A."/>
            <person name="Naylor J."/>
            <person name="Negash T."/>
            <person name="Nguyen T."/>
            <person name="Nguyen N."/>
            <person name="Nicol R."/>
            <person name="Norbu C."/>
            <person name="Norbu N."/>
            <person name="Novod N."/>
            <person name="O'Neill B."/>
            <person name="Osman S."/>
            <person name="Markiewicz E."/>
            <person name="Oyono O.L."/>
            <person name="Patti C."/>
            <person name="Phunkhang P."/>
            <person name="Pierre F."/>
            <person name="Priest M."/>
            <person name="Raghuraman S."/>
            <person name="Rege F."/>
            <person name="Reyes R."/>
            <person name="Rise C."/>
            <person name="Rogov P."/>
            <person name="Ross K."/>
            <person name="Ryan E."/>
            <person name="Settipalli S."/>
            <person name="Shea T."/>
            <person name="Sherpa N."/>
            <person name="Shi L."/>
            <person name="Shih D."/>
            <person name="Sparrow T."/>
            <person name="Spaulding J."/>
            <person name="Stalker J."/>
            <person name="Stange-Thomann N."/>
            <person name="Stavropoulos S."/>
            <person name="Stone C."/>
            <person name="Strader C."/>
            <person name="Tesfaye S."/>
            <person name="Thomson T."/>
            <person name="Thoulutsang Y."/>
            <person name="Thoulutsang D."/>
            <person name="Topham K."/>
            <person name="Topping I."/>
            <person name="Tsamla T."/>
            <person name="Vassiliev H."/>
            <person name="Vo A."/>
            <person name="Wangchuk T."/>
            <person name="Wangdi T."/>
            <person name="Weiand M."/>
            <person name="Wilkinson J."/>
            <person name="Wilson A."/>
            <person name="Yadav S."/>
            <person name="Young G."/>
            <person name="Yu Q."/>
            <person name="Zembek L."/>
            <person name="Zhong D."/>
            <person name="Zimmer A."/>
            <person name="Zwirko Z."/>
            <person name="Jaffe D.B."/>
            <person name="Alvarez P."/>
            <person name="Brockman W."/>
            <person name="Butler J."/>
            <person name="Chin C."/>
            <person name="Gnerre S."/>
            <person name="Grabherr M."/>
            <person name="Kleber M."/>
            <person name="Mauceli E."/>
            <person name="MacCallum I."/>
        </authorList>
    </citation>
    <scope>NUCLEOTIDE SEQUENCE [LARGE SCALE GENOMIC DNA]</scope>
    <source>
        <strain evidence="3">Tai18E2 / Tucson 14021-0261.01</strain>
    </source>
</reference>